<organism evidence="2 3">
    <name type="scientific">Trichogramma kaykai</name>
    <dbReference type="NCBI Taxonomy" id="54128"/>
    <lineage>
        <taxon>Eukaryota</taxon>
        <taxon>Metazoa</taxon>
        <taxon>Ecdysozoa</taxon>
        <taxon>Arthropoda</taxon>
        <taxon>Hexapoda</taxon>
        <taxon>Insecta</taxon>
        <taxon>Pterygota</taxon>
        <taxon>Neoptera</taxon>
        <taxon>Endopterygota</taxon>
        <taxon>Hymenoptera</taxon>
        <taxon>Apocrita</taxon>
        <taxon>Proctotrupomorpha</taxon>
        <taxon>Chalcidoidea</taxon>
        <taxon>Trichogrammatidae</taxon>
        <taxon>Trichogramma</taxon>
    </lineage>
</organism>
<dbReference type="AlphaFoldDB" id="A0ABD2XLG2"/>
<evidence type="ECO:0000256" key="1">
    <source>
        <dbReference type="SAM" id="MobiDB-lite"/>
    </source>
</evidence>
<feature type="compositionally biased region" description="Acidic residues" evidence="1">
    <location>
        <begin position="170"/>
        <end position="182"/>
    </location>
</feature>
<dbReference type="EMBL" id="JBJJXI010000019">
    <property type="protein sequence ID" value="KAL3406036.1"/>
    <property type="molecule type" value="Genomic_DNA"/>
</dbReference>
<reference evidence="2 3" key="1">
    <citation type="journal article" date="2024" name="bioRxiv">
        <title>A reference genome for Trichogramma kaykai: A tiny desert-dwelling parasitoid wasp with competing sex-ratio distorters.</title>
        <authorList>
            <person name="Culotta J."/>
            <person name="Lindsey A.R."/>
        </authorList>
    </citation>
    <scope>NUCLEOTIDE SEQUENCE [LARGE SCALE GENOMIC DNA]</scope>
    <source>
        <strain evidence="2 3">KSX58</strain>
    </source>
</reference>
<accession>A0ABD2XLG2</accession>
<keyword evidence="3" id="KW-1185">Reference proteome</keyword>
<dbReference type="Proteomes" id="UP001627154">
    <property type="component" value="Unassembled WGS sequence"/>
</dbReference>
<gene>
    <name evidence="2" type="ORF">TKK_001436</name>
</gene>
<sequence>MDTSRCLVEGHHHSWSKEEDKNLVDRLNRSHSHMHVLWSRRTEQGLFGEGKSLDCVLLRRQALLSPALANRLLAVMASINESQVAADVDIFPKYLKSRRRWRHHCGDKQETWWLSDPNPVYFDLLSKYVFEQQALRYYNKLPVPTRGPPELTPPPPPKRPCLDEQVPPQQEEEVEKVEDEMNENPNDKSTSPPLVPMDTEDDEWSEEGWLTEAVILTAKHLRNQRRANQKLKADWKLIAETLNKPKCTIRNKVKKVVKDNSSARISRKFGLSFADANLMINHWERQEVDQE</sequence>
<name>A0ABD2XLG2_9HYME</name>
<feature type="compositionally biased region" description="Pro residues" evidence="1">
    <location>
        <begin position="145"/>
        <end position="159"/>
    </location>
</feature>
<proteinExistence type="predicted"/>
<evidence type="ECO:0000313" key="2">
    <source>
        <dbReference type="EMBL" id="KAL3406036.1"/>
    </source>
</evidence>
<feature type="region of interest" description="Disordered" evidence="1">
    <location>
        <begin position="141"/>
        <end position="200"/>
    </location>
</feature>
<evidence type="ECO:0000313" key="3">
    <source>
        <dbReference type="Proteomes" id="UP001627154"/>
    </source>
</evidence>
<feature type="compositionally biased region" description="Polar residues" evidence="1">
    <location>
        <begin position="183"/>
        <end position="192"/>
    </location>
</feature>
<comment type="caution">
    <text evidence="2">The sequence shown here is derived from an EMBL/GenBank/DDBJ whole genome shotgun (WGS) entry which is preliminary data.</text>
</comment>
<protein>
    <submittedName>
        <fullName evidence="2">Uncharacterized protein</fullName>
    </submittedName>
</protein>